<dbReference type="EMBL" id="QGUI02000097">
    <property type="protein sequence ID" value="MFO7192419.1"/>
    <property type="molecule type" value="Genomic_DNA"/>
</dbReference>
<evidence type="ECO:0000256" key="1">
    <source>
        <dbReference type="SAM" id="SignalP"/>
    </source>
</evidence>
<accession>A0A2W4JSZ9</accession>
<reference evidence="2 4" key="3">
    <citation type="journal article" date="2021" name="BMC Genomics">
        <title>Genome-resolved metagenome and metatranscriptome analyses of thermophilic composting reveal key bacterial players and their metabolic interactions.</title>
        <authorList>
            <person name="Braga L.P.P."/>
            <person name="Pereira R.V."/>
            <person name="Martins L.F."/>
            <person name="Moura L.M.S."/>
            <person name="Sanchez F.B."/>
            <person name="Patane J.S.L."/>
            <person name="da Silva A.M."/>
            <person name="Setubal J.C."/>
        </authorList>
    </citation>
    <scope>NUCLEOTIDE SEQUENCE [LARGE SCALE GENOMIC DNA]</scope>
    <source>
        <strain evidence="2">ZC4RG45</strain>
    </source>
</reference>
<gene>
    <name evidence="3" type="ORF">DIU77_00495</name>
    <name evidence="2" type="ORF">DIU77_009280</name>
</gene>
<dbReference type="STRING" id="1111738.GCA_000427905_03060"/>
<feature type="signal peptide" evidence="1">
    <location>
        <begin position="1"/>
        <end position="22"/>
    </location>
</feature>
<comment type="caution">
    <text evidence="3">The sequence shown here is derived from an EMBL/GenBank/DDBJ whole genome shotgun (WGS) entry which is preliminary data.</text>
</comment>
<evidence type="ECO:0000313" key="2">
    <source>
        <dbReference type="EMBL" id="MFO7192419.1"/>
    </source>
</evidence>
<evidence type="ECO:0000313" key="4">
    <source>
        <dbReference type="Proteomes" id="UP000249324"/>
    </source>
</evidence>
<keyword evidence="1" id="KW-0732">Signal</keyword>
<dbReference type="PROSITE" id="PS51257">
    <property type="entry name" value="PROKAR_LIPOPROTEIN"/>
    <property type="match status" value="1"/>
</dbReference>
<name>A0A2W4JSZ9_9PSEU</name>
<evidence type="ECO:0000313" key="3">
    <source>
        <dbReference type="EMBL" id="PZN01499.1"/>
    </source>
</evidence>
<reference evidence="2" key="4">
    <citation type="submission" date="2023-08" db="EMBL/GenBank/DDBJ databases">
        <authorList>
            <person name="Guima S.E.S."/>
            <person name="Martins L.F."/>
            <person name="Silva A.M."/>
            <person name="Setubal J.C."/>
        </authorList>
    </citation>
    <scope>NUCLEOTIDE SEQUENCE</scope>
    <source>
        <strain evidence="2">ZC4RG45</strain>
    </source>
</reference>
<reference evidence="3" key="2">
    <citation type="submission" date="2018-05" db="EMBL/GenBank/DDBJ databases">
        <authorList>
            <person name="Lanie J.A."/>
            <person name="Ng W.-L."/>
            <person name="Kazmierczak K.M."/>
            <person name="Andrzejewski T.M."/>
            <person name="Davidsen T.M."/>
            <person name="Wayne K.J."/>
            <person name="Tettelin H."/>
            <person name="Glass J.I."/>
            <person name="Rusch D."/>
            <person name="Podicherti R."/>
            <person name="Tsui H.-C.T."/>
            <person name="Winkler M.E."/>
        </authorList>
    </citation>
    <scope>NUCLEOTIDE SEQUENCE</scope>
    <source>
        <strain evidence="3">ZC4RG45</strain>
    </source>
</reference>
<dbReference type="Proteomes" id="UP000249324">
    <property type="component" value="Unassembled WGS sequence"/>
</dbReference>
<proteinExistence type="predicted"/>
<evidence type="ECO:0008006" key="5">
    <source>
        <dbReference type="Google" id="ProtNLM"/>
    </source>
</evidence>
<dbReference type="AlphaFoldDB" id="A0A2W4JSZ9"/>
<protein>
    <recommendedName>
        <fullName evidence="5">DUF3558 domain-containing protein</fullName>
    </recommendedName>
</protein>
<feature type="chain" id="PRO_5039231440" description="DUF3558 domain-containing protein" evidence="1">
    <location>
        <begin position="23"/>
        <end position="170"/>
    </location>
</feature>
<sequence length="170" mass="18019">MRTSLRMLAVGAVLAAAPVLTACGQGEVSAARDDGDRDYRAMQPEQVCQLLTAEEAAQIMKPLTTDRLTPSGEQHNSLPACNYGAGDGAKYLMLSIHQSSALGEDDDAEKVSVAGKQALQMRPFTGCSVAIPLEKQLYLLAIVESWESGDEESCTAATEALAKAYPRLTG</sequence>
<dbReference type="EMBL" id="QGUI01000009">
    <property type="protein sequence ID" value="PZN01499.1"/>
    <property type="molecule type" value="Genomic_DNA"/>
</dbReference>
<organism evidence="3">
    <name type="scientific">Thermocrispum agreste</name>
    <dbReference type="NCBI Taxonomy" id="37925"/>
    <lineage>
        <taxon>Bacteria</taxon>
        <taxon>Bacillati</taxon>
        <taxon>Actinomycetota</taxon>
        <taxon>Actinomycetes</taxon>
        <taxon>Pseudonocardiales</taxon>
        <taxon>Pseudonocardiaceae</taxon>
        <taxon>Thermocrispum</taxon>
    </lineage>
</organism>
<reference evidence="2" key="1">
    <citation type="submission" date="2018-05" db="EMBL/GenBank/DDBJ databases">
        <authorList>
            <person name="Moura L."/>
            <person name="Setubal J.C."/>
        </authorList>
    </citation>
    <scope>NUCLEOTIDE SEQUENCE</scope>
    <source>
        <strain evidence="2">ZC4RG45</strain>
    </source>
</reference>